<dbReference type="STRING" id="319795.Dgeo_0900"/>
<reference evidence="1" key="1">
    <citation type="submission" date="2006-04" db="EMBL/GenBank/DDBJ databases">
        <title>Complete sequence of chromosome of Deinococcus geothermalis DSM 11300.</title>
        <authorList>
            <consortium name="US DOE Joint Genome Institute"/>
            <person name="Copeland A."/>
            <person name="Lucas S."/>
            <person name="Lapidus A."/>
            <person name="Barry K."/>
            <person name="Detter J.C."/>
            <person name="Glavina del Rio T."/>
            <person name="Hammon N."/>
            <person name="Israni S."/>
            <person name="Dalin E."/>
            <person name="Tice H."/>
            <person name="Pitluck S."/>
            <person name="Brettin T."/>
            <person name="Bruce D."/>
            <person name="Han C."/>
            <person name="Tapia R."/>
            <person name="Saunders E."/>
            <person name="Gilna P."/>
            <person name="Schmutz J."/>
            <person name="Larimer F."/>
            <person name="Land M."/>
            <person name="Hauser L."/>
            <person name="Kyrpides N."/>
            <person name="Kim E."/>
            <person name="Daly M.J."/>
            <person name="Fredrickson J.K."/>
            <person name="Makarova K.S."/>
            <person name="Gaidamakova E.K."/>
            <person name="Zhai M."/>
            <person name="Richardson P."/>
        </authorList>
    </citation>
    <scope>NUCLEOTIDE SEQUENCE</scope>
    <source>
        <strain evidence="1">DSM 11300</strain>
    </source>
</reference>
<proteinExistence type="predicted"/>
<dbReference type="KEGG" id="dge:Dgeo_0900"/>
<evidence type="ECO:0000313" key="1">
    <source>
        <dbReference type="EMBL" id="ABF45202.1"/>
    </source>
</evidence>
<evidence type="ECO:0000313" key="2">
    <source>
        <dbReference type="Proteomes" id="UP000002431"/>
    </source>
</evidence>
<dbReference type="EMBL" id="CP000359">
    <property type="protein sequence ID" value="ABF45202.1"/>
    <property type="molecule type" value="Genomic_DNA"/>
</dbReference>
<keyword evidence="2" id="KW-1185">Reference proteome</keyword>
<dbReference type="Proteomes" id="UP000002431">
    <property type="component" value="Chromosome"/>
</dbReference>
<dbReference type="HOGENOM" id="CLU_929753_0_0_0"/>
<gene>
    <name evidence="1" type="ordered locus">Dgeo_0900</name>
</gene>
<name>Q1IZY2_DEIGD</name>
<dbReference type="AlphaFoldDB" id="Q1IZY2"/>
<protein>
    <submittedName>
        <fullName evidence="1">Uncharacterized protein</fullName>
    </submittedName>
</protein>
<sequence length="299" mass="33095">MPALHLPANYFSRFGGTELVAALDGGVSFGVRYFPLPFEQDIRFLLVRHPSYWEYGLTTRINDTFLAAGVFDNGLNAAVGIPRLEVTHDPWKGFQFSGRLQGSGYSSRFTGGYAFTTWQDRVRVLNNAGVAFQGDVVAPYTQTEVTGGYGRTFGKVNVGFGSTARLYTFPVQQQAQGSLDLSVSANTTLTPGLTINASHLERFVAGKVAIPDLNFTRYQETNASVTYRLPVDGEPSAFGLGALRSRVTRYWQDDTTYLWNDVLFRVNALPSLVGASVGYEWTRDGKDNKWLFSLSFMPK</sequence>
<organism evidence="1 2">
    <name type="scientific">Deinococcus geothermalis (strain DSM 11300 / CIP 105573 / AG-3a)</name>
    <dbReference type="NCBI Taxonomy" id="319795"/>
    <lineage>
        <taxon>Bacteria</taxon>
        <taxon>Thermotogati</taxon>
        <taxon>Deinococcota</taxon>
        <taxon>Deinococci</taxon>
        <taxon>Deinococcales</taxon>
        <taxon>Deinococcaceae</taxon>
        <taxon>Deinococcus</taxon>
    </lineage>
</organism>
<accession>Q1IZY2</accession>